<organism evidence="3">
    <name type="scientific">candidate division WOR-3 bacterium</name>
    <dbReference type="NCBI Taxonomy" id="2052148"/>
    <lineage>
        <taxon>Bacteria</taxon>
        <taxon>Bacteria division WOR-3</taxon>
    </lineage>
</organism>
<dbReference type="AlphaFoldDB" id="A0A7C4Y901"/>
<evidence type="ECO:0000256" key="1">
    <source>
        <dbReference type="ARBA" id="ARBA00022729"/>
    </source>
</evidence>
<proteinExistence type="predicted"/>
<accession>A0A7C4Y901</accession>
<evidence type="ECO:0000313" key="3">
    <source>
        <dbReference type="EMBL" id="HGW91104.1"/>
    </source>
</evidence>
<evidence type="ECO:0000259" key="2">
    <source>
        <dbReference type="Pfam" id="PF13205"/>
    </source>
</evidence>
<keyword evidence="1" id="KW-0732">Signal</keyword>
<name>A0A7C4Y901_UNCW3</name>
<dbReference type="InterPro" id="IPR032812">
    <property type="entry name" value="SbsA_Ig"/>
</dbReference>
<dbReference type="Pfam" id="PF13205">
    <property type="entry name" value="Big_5"/>
    <property type="match status" value="1"/>
</dbReference>
<dbReference type="Gene3D" id="2.60.40.1220">
    <property type="match status" value="1"/>
</dbReference>
<gene>
    <name evidence="3" type="ORF">ENV67_01000</name>
</gene>
<dbReference type="InterPro" id="IPR014755">
    <property type="entry name" value="Cu-Rt/internalin_Ig-like"/>
</dbReference>
<dbReference type="PROSITE" id="PS51257">
    <property type="entry name" value="PROKAR_LIPOPROTEIN"/>
    <property type="match status" value="1"/>
</dbReference>
<feature type="domain" description="SbsA Ig-like" evidence="2">
    <location>
        <begin position="70"/>
        <end position="141"/>
    </location>
</feature>
<comment type="caution">
    <text evidence="3">The sequence shown here is derived from an EMBL/GenBank/DDBJ whole genome shotgun (WGS) entry which is preliminary data.</text>
</comment>
<reference evidence="3" key="1">
    <citation type="journal article" date="2020" name="mSystems">
        <title>Genome- and Community-Level Interaction Insights into Carbon Utilization and Element Cycling Functions of Hydrothermarchaeota in Hydrothermal Sediment.</title>
        <authorList>
            <person name="Zhou Z."/>
            <person name="Liu Y."/>
            <person name="Xu W."/>
            <person name="Pan J."/>
            <person name="Luo Z.H."/>
            <person name="Li M."/>
        </authorList>
    </citation>
    <scope>NUCLEOTIDE SEQUENCE [LARGE SCALE GENOMIC DNA]</scope>
    <source>
        <strain evidence="3">SpSt-780</strain>
    </source>
</reference>
<sequence length="422" mass="46968">MKKFIFIIFAVLLVFSCAKKDLSIFESEADRSAAMEVDLGEINAWFYGGWISTPNQVPYWADSIGSWIYIRWDTDMQGGTADVKVYKVEDLSTPVAYSATWEYGNMFSMLILKPSGNLIPNQTYVVVFNGSGIRDAYGNQLDIDNDGVMGEPRDDNFYKRFSTRKEDGTPSPWKPIREDLSNPFIVGDIFPMHPTDTTIALVTWCYDSRICIYIRDSKPDTLGGTLRSSLDPATVNTNNVKLFDKLTGQEVSGTISYQADTAATQWGRLLFTPAESLRPGRTYLFRLYGDALKDPAGNKLNMIHPGFIDYEITIVNLKSNYTDTLPGDYIEPTVTDWGSAGLPEITFSEIVDKSTINAATIRLNSKTPLTFDIVDKYVSGKIVTVVYIRKYNGSSMSGETVKVSGIKDTAGNIMSGSLSHTY</sequence>
<dbReference type="EMBL" id="DTHG01000011">
    <property type="protein sequence ID" value="HGW91104.1"/>
    <property type="molecule type" value="Genomic_DNA"/>
</dbReference>
<protein>
    <recommendedName>
        <fullName evidence="2">SbsA Ig-like domain-containing protein</fullName>
    </recommendedName>
</protein>